<keyword evidence="4" id="KW-0808">Transferase</keyword>
<evidence type="ECO:0000313" key="17">
    <source>
        <dbReference type="Proteomes" id="UP000469215"/>
    </source>
</evidence>
<evidence type="ECO:0000256" key="2">
    <source>
        <dbReference type="ARBA" id="ARBA00009879"/>
    </source>
</evidence>
<dbReference type="GO" id="GO:0046872">
    <property type="term" value="F:metal ion binding"/>
    <property type="evidence" value="ECO:0007669"/>
    <property type="project" value="UniProtKB-KW"/>
</dbReference>
<accession>A0A6N9H5R1</accession>
<keyword evidence="9" id="KW-0460">Magnesium</keyword>
<feature type="domain" description="Pyridoxamine kinase/Phosphomethylpyrimidine kinase" evidence="15">
    <location>
        <begin position="15"/>
        <end position="49"/>
    </location>
</feature>
<evidence type="ECO:0000256" key="6">
    <source>
        <dbReference type="ARBA" id="ARBA00022741"/>
    </source>
</evidence>
<dbReference type="GO" id="GO:0008902">
    <property type="term" value="F:hydroxymethylpyrimidine kinase activity"/>
    <property type="evidence" value="ECO:0007669"/>
    <property type="project" value="TreeGrafter"/>
</dbReference>
<dbReference type="AlphaFoldDB" id="A0A6N9H5R1"/>
<evidence type="ECO:0000256" key="1">
    <source>
        <dbReference type="ARBA" id="ARBA00003848"/>
    </source>
</evidence>
<keyword evidence="6" id="KW-0547">Nucleotide-binding</keyword>
<dbReference type="EMBL" id="WWEQ01000007">
    <property type="protein sequence ID" value="MYM18964.1"/>
    <property type="molecule type" value="Genomic_DNA"/>
</dbReference>
<organism evidence="16 17">
    <name type="scientific">Brevibacterium rongguiense</name>
    <dbReference type="NCBI Taxonomy" id="2695267"/>
    <lineage>
        <taxon>Bacteria</taxon>
        <taxon>Bacillati</taxon>
        <taxon>Actinomycetota</taxon>
        <taxon>Actinomycetes</taxon>
        <taxon>Micrococcales</taxon>
        <taxon>Brevibacteriaceae</taxon>
        <taxon>Brevibacterium</taxon>
    </lineage>
</organism>
<evidence type="ECO:0000259" key="15">
    <source>
        <dbReference type="Pfam" id="PF08543"/>
    </source>
</evidence>
<dbReference type="GO" id="GO:0009229">
    <property type="term" value="P:thiamine diphosphate biosynthetic process"/>
    <property type="evidence" value="ECO:0007669"/>
    <property type="project" value="UniProtKB-UniPathway"/>
</dbReference>
<dbReference type="GO" id="GO:0009228">
    <property type="term" value="P:thiamine biosynthetic process"/>
    <property type="evidence" value="ECO:0007669"/>
    <property type="project" value="InterPro"/>
</dbReference>
<evidence type="ECO:0000256" key="4">
    <source>
        <dbReference type="ARBA" id="ARBA00022679"/>
    </source>
</evidence>
<feature type="domain" description="Pyridoxamine kinase/Phosphomethylpyrimidine kinase" evidence="15">
    <location>
        <begin position="71"/>
        <end position="273"/>
    </location>
</feature>
<evidence type="ECO:0000256" key="10">
    <source>
        <dbReference type="ARBA" id="ARBA00042307"/>
    </source>
</evidence>
<evidence type="ECO:0000313" key="16">
    <source>
        <dbReference type="EMBL" id="MYM18964.1"/>
    </source>
</evidence>
<dbReference type="CDD" id="cd01169">
    <property type="entry name" value="HMPP_kinase"/>
    <property type="match status" value="1"/>
</dbReference>
<comment type="caution">
    <text evidence="16">The sequence shown here is derived from an EMBL/GenBank/DDBJ whole genome shotgun (WGS) entry which is preliminary data.</text>
</comment>
<dbReference type="InterPro" id="IPR004399">
    <property type="entry name" value="HMP/HMP-P_kinase_dom"/>
</dbReference>
<protein>
    <recommendedName>
        <fullName evidence="3">pyridoxal kinase</fullName>
        <ecNumber evidence="3">2.7.1.35</ecNumber>
    </recommendedName>
    <alternativeName>
        <fullName evidence="11">PN/PL/PM kinase</fullName>
    </alternativeName>
    <alternativeName>
        <fullName evidence="12">Pyridoxal kinase</fullName>
    </alternativeName>
    <alternativeName>
        <fullName evidence="10">Pyridoxamine kinase</fullName>
    </alternativeName>
    <alternativeName>
        <fullName evidence="13">Vitamin B6 kinase</fullName>
    </alternativeName>
</protein>
<comment type="similarity">
    <text evidence="2">Belongs to the ThiD family.</text>
</comment>
<dbReference type="PANTHER" id="PTHR20858:SF19">
    <property type="entry name" value="PYRIDOXINE KINASE"/>
    <property type="match status" value="1"/>
</dbReference>
<evidence type="ECO:0000256" key="9">
    <source>
        <dbReference type="ARBA" id="ARBA00022842"/>
    </source>
</evidence>
<dbReference type="GO" id="GO:0005829">
    <property type="term" value="C:cytosol"/>
    <property type="evidence" value="ECO:0007669"/>
    <property type="project" value="TreeGrafter"/>
</dbReference>
<dbReference type="Gene3D" id="3.40.1190.20">
    <property type="match status" value="2"/>
</dbReference>
<evidence type="ECO:0000256" key="13">
    <source>
        <dbReference type="ARBA" id="ARBA00042531"/>
    </source>
</evidence>
<dbReference type="GO" id="GO:0008972">
    <property type="term" value="F:phosphomethylpyrimidine kinase activity"/>
    <property type="evidence" value="ECO:0007669"/>
    <property type="project" value="InterPro"/>
</dbReference>
<evidence type="ECO:0000256" key="11">
    <source>
        <dbReference type="ARBA" id="ARBA00042348"/>
    </source>
</evidence>
<dbReference type="InterPro" id="IPR029056">
    <property type="entry name" value="Ribokinase-like"/>
</dbReference>
<keyword evidence="8" id="KW-0067">ATP-binding</keyword>
<dbReference type="EC" id="2.7.1.35" evidence="3"/>
<evidence type="ECO:0000256" key="5">
    <source>
        <dbReference type="ARBA" id="ARBA00022723"/>
    </source>
</evidence>
<gene>
    <name evidence="16" type="ORF">GSY69_02955</name>
</gene>
<dbReference type="PANTHER" id="PTHR20858">
    <property type="entry name" value="PHOSPHOMETHYLPYRIMIDINE KINASE"/>
    <property type="match status" value="1"/>
</dbReference>
<dbReference type="Proteomes" id="UP000469215">
    <property type="component" value="Unassembled WGS sequence"/>
</dbReference>
<evidence type="ECO:0000256" key="14">
    <source>
        <dbReference type="ARBA" id="ARBA00049293"/>
    </source>
</evidence>
<proteinExistence type="inferred from homology"/>
<dbReference type="UniPathway" id="UPA00060">
    <property type="reaction ID" value="UER00138"/>
</dbReference>
<dbReference type="Pfam" id="PF08543">
    <property type="entry name" value="Phos_pyr_kin"/>
    <property type="match status" value="2"/>
</dbReference>
<dbReference type="GO" id="GO:0005524">
    <property type="term" value="F:ATP binding"/>
    <property type="evidence" value="ECO:0007669"/>
    <property type="project" value="UniProtKB-KW"/>
</dbReference>
<dbReference type="InterPro" id="IPR013749">
    <property type="entry name" value="PM/HMP-P_kinase-1"/>
</dbReference>
<keyword evidence="5" id="KW-0479">Metal-binding</keyword>
<keyword evidence="17" id="KW-1185">Reference proteome</keyword>
<comment type="catalytic activity">
    <reaction evidence="14">
        <text>pyridoxal + ATP = pyridoxal 5'-phosphate + ADP + H(+)</text>
        <dbReference type="Rhea" id="RHEA:10224"/>
        <dbReference type="ChEBI" id="CHEBI:15378"/>
        <dbReference type="ChEBI" id="CHEBI:17310"/>
        <dbReference type="ChEBI" id="CHEBI:30616"/>
        <dbReference type="ChEBI" id="CHEBI:456216"/>
        <dbReference type="ChEBI" id="CHEBI:597326"/>
        <dbReference type="EC" id="2.7.1.35"/>
    </reaction>
</comment>
<dbReference type="RefSeq" id="WP_160952397.1">
    <property type="nucleotide sequence ID" value="NZ_WWEQ01000007.1"/>
</dbReference>
<evidence type="ECO:0000256" key="8">
    <source>
        <dbReference type="ARBA" id="ARBA00022840"/>
    </source>
</evidence>
<dbReference type="SUPFAM" id="SSF53613">
    <property type="entry name" value="Ribokinase-like"/>
    <property type="match status" value="1"/>
</dbReference>
<evidence type="ECO:0000256" key="7">
    <source>
        <dbReference type="ARBA" id="ARBA00022777"/>
    </source>
</evidence>
<keyword evidence="7 16" id="KW-0418">Kinase</keyword>
<reference evidence="16 17" key="1">
    <citation type="submission" date="2020-01" db="EMBL/GenBank/DDBJ databases">
        <authorList>
            <person name="Deng T."/>
        </authorList>
    </citation>
    <scope>NUCLEOTIDE SEQUENCE [LARGE SCALE GENOMIC DNA]</scope>
    <source>
        <strain evidence="16 17">5221</strain>
    </source>
</reference>
<dbReference type="GO" id="GO:0008478">
    <property type="term" value="F:pyridoxal kinase activity"/>
    <property type="evidence" value="ECO:0007669"/>
    <property type="project" value="UniProtKB-EC"/>
</dbReference>
<name>A0A6N9H5R1_9MICO</name>
<sequence length="294" mass="29709">MTSSTPRALTIAGSDVSGGAGLEADLAMFEEYGVFGAAAITCIVTFGTGEAAGTDGEGEDGSGDSAGGFAHDIAFLDTGLVAKQLESALAIHRFDAIKSGMLGSVDTALMLSRRLRDNRLPYVFDPVLVCKGAGTMVDLKDLFVEHLVPQATVITPNLAEAALLAGAESLTSVEEMVEAAKAIHAQGAGTVVVKGGARLGGAQAVDVVWDGTTLTTLSSQKVNDELVNGAGCSFASSIAAGLATGRSVLDAVVSAKERVAHGIAASVPNATGVNSLNHAAWRMAPTPAVEVRVA</sequence>
<comment type="function">
    <text evidence="1">Catalyzes the phosphorylation of hydroxymethylpyrimidine phosphate (HMP-P) to HMP-PP, and of HMP to HMP-P.</text>
</comment>
<evidence type="ECO:0000256" key="12">
    <source>
        <dbReference type="ARBA" id="ARBA00042396"/>
    </source>
</evidence>
<evidence type="ECO:0000256" key="3">
    <source>
        <dbReference type="ARBA" id="ARBA00012104"/>
    </source>
</evidence>